<comment type="caution">
    <text evidence="1">The sequence shown here is derived from an EMBL/GenBank/DDBJ whole genome shotgun (WGS) entry which is preliminary data.</text>
</comment>
<dbReference type="AlphaFoldDB" id="X0YDB4"/>
<feature type="non-terminal residue" evidence="1">
    <location>
        <position position="1"/>
    </location>
</feature>
<accession>X0YDB4</accession>
<dbReference type="EMBL" id="BARS01054066">
    <property type="protein sequence ID" value="GAG45262.1"/>
    <property type="molecule type" value="Genomic_DNA"/>
</dbReference>
<reference evidence="1" key="1">
    <citation type="journal article" date="2014" name="Front. Microbiol.">
        <title>High frequency of phylogenetically diverse reductive dehalogenase-homologous genes in deep subseafloor sedimentary metagenomes.</title>
        <authorList>
            <person name="Kawai M."/>
            <person name="Futagami T."/>
            <person name="Toyoda A."/>
            <person name="Takaki Y."/>
            <person name="Nishi S."/>
            <person name="Hori S."/>
            <person name="Arai W."/>
            <person name="Tsubouchi T."/>
            <person name="Morono Y."/>
            <person name="Uchiyama I."/>
            <person name="Ito T."/>
            <person name="Fujiyama A."/>
            <person name="Inagaki F."/>
            <person name="Takami H."/>
        </authorList>
    </citation>
    <scope>NUCLEOTIDE SEQUENCE</scope>
    <source>
        <strain evidence="1">Expedition CK06-06</strain>
    </source>
</reference>
<name>X0YDB4_9ZZZZ</name>
<sequence>QATFRTIYEDADVVLLRGRFPLASKIGWAGGQDSVAVVDNVARCRRPVEKGVASMEYRPAGRNTLALVGDKGLCRIEGLIQPPGQAEQEGASAPGGD</sequence>
<protein>
    <submittedName>
        <fullName evidence="1">Uncharacterized protein</fullName>
    </submittedName>
</protein>
<organism evidence="1">
    <name type="scientific">marine sediment metagenome</name>
    <dbReference type="NCBI Taxonomy" id="412755"/>
    <lineage>
        <taxon>unclassified sequences</taxon>
        <taxon>metagenomes</taxon>
        <taxon>ecological metagenomes</taxon>
    </lineage>
</organism>
<proteinExistence type="predicted"/>
<gene>
    <name evidence="1" type="ORF">S01H1_80113</name>
</gene>
<evidence type="ECO:0000313" key="1">
    <source>
        <dbReference type="EMBL" id="GAG45262.1"/>
    </source>
</evidence>